<feature type="transmembrane region" description="Helical" evidence="16">
    <location>
        <begin position="188"/>
        <end position="208"/>
    </location>
</feature>
<keyword evidence="7 15" id="KW-0997">Cell inner membrane</keyword>
<dbReference type="GO" id="GO:0005886">
    <property type="term" value="C:plasma membrane"/>
    <property type="evidence" value="ECO:0007669"/>
    <property type="project" value="UniProtKB-SubCell"/>
</dbReference>
<feature type="transmembrane region" description="Helical" evidence="16">
    <location>
        <begin position="125"/>
        <end position="145"/>
    </location>
</feature>
<accession>A0A6H2C5T2</accession>
<evidence type="ECO:0000313" key="19">
    <source>
        <dbReference type="Proteomes" id="UP000502433"/>
    </source>
</evidence>
<evidence type="ECO:0000256" key="1">
    <source>
        <dbReference type="ARBA" id="ARBA00003943"/>
    </source>
</evidence>
<evidence type="ECO:0000256" key="3">
    <source>
        <dbReference type="ARBA" id="ARBA00007919"/>
    </source>
</evidence>
<keyword evidence="6 15" id="KW-1003">Cell membrane</keyword>
<evidence type="ECO:0000256" key="9">
    <source>
        <dbReference type="ARBA" id="ARBA00022857"/>
    </source>
</evidence>
<evidence type="ECO:0000256" key="8">
    <source>
        <dbReference type="ARBA" id="ARBA00022692"/>
    </source>
</evidence>
<keyword evidence="13 15" id="KW-0472">Membrane</keyword>
<keyword evidence="11 16" id="KW-1133">Transmembrane helix</keyword>
<dbReference type="PANTHER" id="PTHR44758">
    <property type="entry name" value="NAD(P) TRANSHYDROGENASE SUBUNIT BETA"/>
    <property type="match status" value="1"/>
</dbReference>
<feature type="transmembrane region" description="Helical" evidence="16">
    <location>
        <begin position="266"/>
        <end position="288"/>
    </location>
</feature>
<dbReference type="Pfam" id="PF02233">
    <property type="entry name" value="PNTB"/>
    <property type="match status" value="1"/>
</dbReference>
<dbReference type="Proteomes" id="UP000502433">
    <property type="component" value="Chromosome"/>
</dbReference>
<evidence type="ECO:0000256" key="11">
    <source>
        <dbReference type="ARBA" id="ARBA00022989"/>
    </source>
</evidence>
<protein>
    <recommendedName>
        <fullName evidence="5 15">NAD(P) transhydrogenase subunit beta</fullName>
        <ecNumber evidence="4 15">7.1.1.1</ecNumber>
    </recommendedName>
    <alternativeName>
        <fullName evidence="15">Nicotinamide nucleotide transhydrogenase subunit beta</fullName>
    </alternativeName>
</protein>
<dbReference type="EMBL" id="CP051206">
    <property type="protein sequence ID" value="QJB46319.1"/>
    <property type="molecule type" value="Genomic_DNA"/>
</dbReference>
<feature type="transmembrane region" description="Helical" evidence="16">
    <location>
        <begin position="36"/>
        <end position="53"/>
    </location>
</feature>
<gene>
    <name evidence="18" type="ORF">HGD76_21190</name>
</gene>
<evidence type="ECO:0000256" key="5">
    <source>
        <dbReference type="ARBA" id="ARBA00014581"/>
    </source>
</evidence>
<evidence type="ECO:0000256" key="14">
    <source>
        <dbReference type="ARBA" id="ARBA00048202"/>
    </source>
</evidence>
<evidence type="ECO:0000256" key="4">
    <source>
        <dbReference type="ARBA" id="ARBA00012943"/>
    </source>
</evidence>
<comment type="subcellular location">
    <subcellularLocation>
        <location evidence="2">Cell inner membrane</location>
        <topology evidence="2">Multi-pass membrane protein</topology>
    </subcellularLocation>
</comment>
<evidence type="ECO:0000256" key="7">
    <source>
        <dbReference type="ARBA" id="ARBA00022519"/>
    </source>
</evidence>
<evidence type="ECO:0000256" key="12">
    <source>
        <dbReference type="ARBA" id="ARBA00023027"/>
    </source>
</evidence>
<feature type="transmembrane region" description="Helical" evidence="16">
    <location>
        <begin position="165"/>
        <end position="182"/>
    </location>
</feature>
<evidence type="ECO:0000256" key="10">
    <source>
        <dbReference type="ARBA" id="ARBA00022967"/>
    </source>
</evidence>
<evidence type="ECO:0000256" key="16">
    <source>
        <dbReference type="SAM" id="Phobius"/>
    </source>
</evidence>
<evidence type="ECO:0000256" key="6">
    <source>
        <dbReference type="ARBA" id="ARBA00022475"/>
    </source>
</evidence>
<dbReference type="PANTHER" id="PTHR44758:SF1">
    <property type="entry name" value="NAD(P) TRANSHYDROGENASE SUBUNIT BETA"/>
    <property type="match status" value="1"/>
</dbReference>
<dbReference type="RefSeq" id="WP_168696949.1">
    <property type="nucleotide sequence ID" value="NZ_CP051206.1"/>
</dbReference>
<dbReference type="GO" id="GO:0050661">
    <property type="term" value="F:NADP binding"/>
    <property type="evidence" value="ECO:0007669"/>
    <property type="project" value="InterPro"/>
</dbReference>
<dbReference type="EC" id="7.1.1.1" evidence="4 15"/>
<dbReference type="SUPFAM" id="SSF52467">
    <property type="entry name" value="DHS-like NAD/FAD-binding domain"/>
    <property type="match status" value="1"/>
</dbReference>
<dbReference type="InterPro" id="IPR029035">
    <property type="entry name" value="DHS-like_NAD/FAD-binding_dom"/>
</dbReference>
<comment type="catalytic activity">
    <reaction evidence="14 15">
        <text>NAD(+) + NADPH + H(+)(in) = NADH + NADP(+) + H(+)(out)</text>
        <dbReference type="Rhea" id="RHEA:47992"/>
        <dbReference type="ChEBI" id="CHEBI:15378"/>
        <dbReference type="ChEBI" id="CHEBI:57540"/>
        <dbReference type="ChEBI" id="CHEBI:57783"/>
        <dbReference type="ChEBI" id="CHEBI:57945"/>
        <dbReference type="ChEBI" id="CHEBI:58349"/>
        <dbReference type="EC" id="7.1.1.1"/>
    </reaction>
</comment>
<dbReference type="PIRSF" id="PIRSF000204">
    <property type="entry name" value="PNTB"/>
    <property type="match status" value="1"/>
</dbReference>
<comment type="similarity">
    <text evidence="3 15">Belongs to the PNT beta subunit family.</text>
</comment>
<dbReference type="GO" id="GO:0008750">
    <property type="term" value="F:proton-translocating NAD(P)+ transhydrogenase activity"/>
    <property type="evidence" value="ECO:0007669"/>
    <property type="project" value="UniProtKB-EC"/>
</dbReference>
<feature type="transmembrane region" description="Helical" evidence="16">
    <location>
        <begin position="59"/>
        <end position="79"/>
    </location>
</feature>
<evidence type="ECO:0000256" key="15">
    <source>
        <dbReference type="PIRNR" id="PIRNR000204"/>
    </source>
</evidence>
<keyword evidence="8 16" id="KW-0812">Transmembrane</keyword>
<organism evidence="18 19">
    <name type="scientific">Dolichospermum flos-aquae CCAP 1403/13F</name>
    <dbReference type="NCBI Taxonomy" id="315271"/>
    <lineage>
        <taxon>Bacteria</taxon>
        <taxon>Bacillati</taxon>
        <taxon>Cyanobacteriota</taxon>
        <taxon>Cyanophyceae</taxon>
        <taxon>Nostocales</taxon>
        <taxon>Aphanizomenonaceae</taxon>
        <taxon>Dolichospermum</taxon>
    </lineage>
</organism>
<proteinExistence type="inferred from homology"/>
<reference evidence="18 19" key="2">
    <citation type="submission" date="2020-04" db="EMBL/GenBank/DDBJ databases">
        <authorList>
            <person name="Fomenkov A."/>
            <person name="Anton B.P."/>
            <person name="Roberts R.J."/>
        </authorList>
    </citation>
    <scope>NUCLEOTIDE SEQUENCE [LARGE SCALE GENOMIC DNA]</scope>
    <source>
        <strain evidence="18 19">CCAP 1403/13f</strain>
    </source>
</reference>
<dbReference type="InterPro" id="IPR034300">
    <property type="entry name" value="PNTB-like"/>
</dbReference>
<feature type="transmembrane region" description="Helical" evidence="16">
    <location>
        <begin position="215"/>
        <end position="234"/>
    </location>
</feature>
<evidence type="ECO:0000256" key="13">
    <source>
        <dbReference type="ARBA" id="ARBA00023136"/>
    </source>
</evidence>
<feature type="domain" description="NADP transhydrogenase beta-like" evidence="17">
    <location>
        <begin position="10"/>
        <end position="462"/>
    </location>
</feature>
<keyword evidence="12 15" id="KW-0520">NAD</keyword>
<dbReference type="KEGG" id="dfs:HGD76_21190"/>
<evidence type="ECO:0000313" key="18">
    <source>
        <dbReference type="EMBL" id="QJB46319.1"/>
    </source>
</evidence>
<dbReference type="Gene3D" id="3.40.50.1220">
    <property type="entry name" value="TPP-binding domain"/>
    <property type="match status" value="1"/>
</dbReference>
<evidence type="ECO:0000259" key="17">
    <source>
        <dbReference type="Pfam" id="PF02233"/>
    </source>
</evidence>
<feature type="transmembrane region" description="Helical" evidence="16">
    <location>
        <begin position="91"/>
        <end position="113"/>
    </location>
</feature>
<evidence type="ECO:0000256" key="2">
    <source>
        <dbReference type="ARBA" id="ARBA00004429"/>
    </source>
</evidence>
<feature type="transmembrane region" description="Helical" evidence="16">
    <location>
        <begin position="6"/>
        <end position="24"/>
    </location>
</feature>
<comment type="function">
    <text evidence="1 15">The transhydrogenation between NADH and NADP is coupled to respiration and ATP hydrolysis and functions as a proton pump across the membrane.</text>
</comment>
<keyword evidence="10 15" id="KW-1278">Translocase</keyword>
<dbReference type="AlphaFoldDB" id="A0A6H2C5T2"/>
<reference evidence="18 19" key="1">
    <citation type="submission" date="2020-04" db="EMBL/GenBank/DDBJ databases">
        <title>Genome-Wide Identification of 5-Methylcytosine Sites in Bacterial Genomes By High-Throughput Sequencing of MspJI Restriction Fragments.</title>
        <authorList>
            <person name="Wu V."/>
        </authorList>
    </citation>
    <scope>NUCLEOTIDE SEQUENCE [LARGE SCALE GENOMIC DNA]</scope>
    <source>
        <strain evidence="18 19">CCAP 1403/13f</strain>
    </source>
</reference>
<sequence>MSDFLPTGIQLTYLVAASLFILGLKKLGSPASARNGNLIAAVGMLLAIVATLLDQQVLNYEMILVGLAIGSVIGAVIAYKVQMTEMPQMVGLLNGLGGASSALIAVAEFWRLLDSSQPIPLDVNISMLLDVLIGGVTLTGSFLAFAKLQGLISGTPITFPLQQPFNLLLLGSYLAGSAYLIITPDSLPVFLGVVAVSLVLGVMFVLPIGGGDMPVVISLLNSLSGVAAAAAGFVVMNNMLIIAGALVGASGLILTEIMCKAMNRSLFSVLFSAFGSVSTASGGAAAGASNQTVRSIDPEEGAMMLGYARSVVIVPGYGMAVAQAQHSVRELADQLERMGVDVKYAIHPVAGRMPGHMNVLLAEANVAYTQLYDMDDINPQFEQADVALVIGANDVVNPAARSDKNSPIYGMPILEVDRAKQTIVIKRGMSAGFAGVDNELFYKDKTTMLFGSAKDMVAKLVSEVKQL</sequence>
<feature type="transmembrane region" description="Helical" evidence="16">
    <location>
        <begin position="240"/>
        <end position="259"/>
    </location>
</feature>
<name>A0A6H2C5T2_DOLFA</name>
<dbReference type="InterPro" id="IPR012136">
    <property type="entry name" value="NADH_DH_b"/>
</dbReference>
<keyword evidence="9 15" id="KW-0521">NADP</keyword>